<protein>
    <submittedName>
        <fullName evidence="1">Uncharacterized protein</fullName>
    </submittedName>
</protein>
<dbReference type="Proteomes" id="UP001371456">
    <property type="component" value="Unassembled WGS sequence"/>
</dbReference>
<comment type="caution">
    <text evidence="1">The sequence shown here is derived from an EMBL/GenBank/DDBJ whole genome shotgun (WGS) entry which is preliminary data.</text>
</comment>
<evidence type="ECO:0000313" key="2">
    <source>
        <dbReference type="Proteomes" id="UP001371456"/>
    </source>
</evidence>
<dbReference type="AlphaFoldDB" id="A0AAN8YKF9"/>
<name>A0AAN8YKF9_SOLBU</name>
<reference evidence="1 2" key="1">
    <citation type="submission" date="2024-02" db="EMBL/GenBank/DDBJ databases">
        <title>de novo genome assembly of Solanum bulbocastanum strain 11H21.</title>
        <authorList>
            <person name="Hosaka A.J."/>
        </authorList>
    </citation>
    <scope>NUCLEOTIDE SEQUENCE [LARGE SCALE GENOMIC DNA]</scope>
    <source>
        <tissue evidence="1">Young leaves</tissue>
    </source>
</reference>
<evidence type="ECO:0000313" key="1">
    <source>
        <dbReference type="EMBL" id="KAK6795341.1"/>
    </source>
</evidence>
<dbReference type="EMBL" id="JBANQN010000003">
    <property type="protein sequence ID" value="KAK6795341.1"/>
    <property type="molecule type" value="Genomic_DNA"/>
</dbReference>
<organism evidence="1 2">
    <name type="scientific">Solanum bulbocastanum</name>
    <name type="common">Wild potato</name>
    <dbReference type="NCBI Taxonomy" id="147425"/>
    <lineage>
        <taxon>Eukaryota</taxon>
        <taxon>Viridiplantae</taxon>
        <taxon>Streptophyta</taxon>
        <taxon>Embryophyta</taxon>
        <taxon>Tracheophyta</taxon>
        <taxon>Spermatophyta</taxon>
        <taxon>Magnoliopsida</taxon>
        <taxon>eudicotyledons</taxon>
        <taxon>Gunneridae</taxon>
        <taxon>Pentapetalae</taxon>
        <taxon>asterids</taxon>
        <taxon>lamiids</taxon>
        <taxon>Solanales</taxon>
        <taxon>Solanaceae</taxon>
        <taxon>Solanoideae</taxon>
        <taxon>Solaneae</taxon>
        <taxon>Solanum</taxon>
    </lineage>
</organism>
<gene>
    <name evidence="1" type="ORF">RDI58_008794</name>
</gene>
<sequence length="86" mass="9390">MADGGEGWLRNHSNMGSRSFLRLYIMERNPLAGRSLTFSTPAGIEGSDGKGQTRVFIDGFLERRGSKIGRFLGVTKIVMATPLLTS</sequence>
<accession>A0AAN8YKF9</accession>
<keyword evidence="2" id="KW-1185">Reference proteome</keyword>
<proteinExistence type="predicted"/>